<dbReference type="InterPro" id="IPR000618">
    <property type="entry name" value="Insect_cuticle"/>
</dbReference>
<evidence type="ECO:0000256" key="2">
    <source>
        <dbReference type="PROSITE-ProRule" id="PRU00497"/>
    </source>
</evidence>
<dbReference type="InterPro" id="IPR031311">
    <property type="entry name" value="CHIT_BIND_RR_consensus"/>
</dbReference>
<evidence type="ECO:0000256" key="3">
    <source>
        <dbReference type="SAM" id="SignalP"/>
    </source>
</evidence>
<dbReference type="PANTHER" id="PTHR10380">
    <property type="entry name" value="CUTICLE PROTEIN"/>
    <property type="match status" value="1"/>
</dbReference>
<dbReference type="Pfam" id="PF00379">
    <property type="entry name" value="Chitin_bind_4"/>
    <property type="match status" value="1"/>
</dbReference>
<proteinExistence type="predicted"/>
<keyword evidence="5" id="KW-1185">Reference proteome</keyword>
<accession>A0AAV8W2A5</accession>
<feature type="chain" id="PRO_5043518874" evidence="3">
    <location>
        <begin position="17"/>
        <end position="161"/>
    </location>
</feature>
<dbReference type="PROSITE" id="PS51155">
    <property type="entry name" value="CHIT_BIND_RR_2"/>
    <property type="match status" value="1"/>
</dbReference>
<keyword evidence="3" id="KW-0732">Signal</keyword>
<comment type="caution">
    <text evidence="4">The sequence shown here is derived from an EMBL/GenBank/DDBJ whole genome shotgun (WGS) entry which is preliminary data.</text>
</comment>
<gene>
    <name evidence="4" type="ORF">NQ315_004933</name>
</gene>
<dbReference type="GO" id="GO:0008010">
    <property type="term" value="F:structural constituent of chitin-based larval cuticle"/>
    <property type="evidence" value="ECO:0007669"/>
    <property type="project" value="TreeGrafter"/>
</dbReference>
<evidence type="ECO:0000313" key="4">
    <source>
        <dbReference type="EMBL" id="KAJ8920792.1"/>
    </source>
</evidence>
<evidence type="ECO:0000313" key="5">
    <source>
        <dbReference type="Proteomes" id="UP001159042"/>
    </source>
</evidence>
<keyword evidence="1 2" id="KW-0193">Cuticle</keyword>
<dbReference type="AlphaFoldDB" id="A0AAV8W2A5"/>
<dbReference type="PRINTS" id="PR00947">
    <property type="entry name" value="CUTICLE"/>
</dbReference>
<reference evidence="4 5" key="1">
    <citation type="journal article" date="2023" name="Insect Mol. Biol.">
        <title>Genome sequencing provides insights into the evolution of gene families encoding plant cell wall-degrading enzymes in longhorned beetles.</title>
        <authorList>
            <person name="Shin N.R."/>
            <person name="Okamura Y."/>
            <person name="Kirsch R."/>
            <person name="Pauchet Y."/>
        </authorList>
    </citation>
    <scope>NUCLEOTIDE SEQUENCE [LARGE SCALE GENOMIC DNA]</scope>
    <source>
        <strain evidence="4">EAD_L_NR</strain>
    </source>
</reference>
<protein>
    <submittedName>
        <fullName evidence="4">Uncharacterized protein</fullName>
    </submittedName>
</protein>
<dbReference type="PANTHER" id="PTHR10380:SF238">
    <property type="entry name" value="CUTICULAR PROTEIN 65EA-RELATED"/>
    <property type="match status" value="1"/>
</dbReference>
<evidence type="ECO:0000256" key="1">
    <source>
        <dbReference type="ARBA" id="ARBA00022460"/>
    </source>
</evidence>
<dbReference type="Proteomes" id="UP001159042">
    <property type="component" value="Unassembled WGS sequence"/>
</dbReference>
<name>A0AAV8W2A5_9CUCU</name>
<dbReference type="GO" id="GO:0062129">
    <property type="term" value="C:chitin-based extracellular matrix"/>
    <property type="evidence" value="ECO:0007669"/>
    <property type="project" value="TreeGrafter"/>
</dbReference>
<dbReference type="InterPro" id="IPR050468">
    <property type="entry name" value="Cuticle_Struct_Prot"/>
</dbReference>
<dbReference type="PROSITE" id="PS00233">
    <property type="entry name" value="CHIT_BIND_RR_1"/>
    <property type="match status" value="1"/>
</dbReference>
<organism evidence="4 5">
    <name type="scientific">Exocentrus adspersus</name>
    <dbReference type="NCBI Taxonomy" id="1586481"/>
    <lineage>
        <taxon>Eukaryota</taxon>
        <taxon>Metazoa</taxon>
        <taxon>Ecdysozoa</taxon>
        <taxon>Arthropoda</taxon>
        <taxon>Hexapoda</taxon>
        <taxon>Insecta</taxon>
        <taxon>Pterygota</taxon>
        <taxon>Neoptera</taxon>
        <taxon>Endopterygota</taxon>
        <taxon>Coleoptera</taxon>
        <taxon>Polyphaga</taxon>
        <taxon>Cucujiformia</taxon>
        <taxon>Chrysomeloidea</taxon>
        <taxon>Cerambycidae</taxon>
        <taxon>Lamiinae</taxon>
        <taxon>Acanthocinini</taxon>
        <taxon>Exocentrus</taxon>
    </lineage>
</organism>
<sequence length="161" mass="17189">MIKLVLISAVLAVAAAQLPLSNVLLRKPLPTPINRPVAAPTYNLPQGRVIAILRQESNAAPDGRHYEYSYETENGIAAQETGDVIANVPEAPLAATGAFQYTSPEGVPVQVSYVADENGFQPVGDVLPTPPPVPIAIARAVEYVLAHPQVEQRVVPVRNLK</sequence>
<feature type="signal peptide" evidence="3">
    <location>
        <begin position="1"/>
        <end position="16"/>
    </location>
</feature>
<dbReference type="EMBL" id="JANEYG010000013">
    <property type="protein sequence ID" value="KAJ8920792.1"/>
    <property type="molecule type" value="Genomic_DNA"/>
</dbReference>